<feature type="compositionally biased region" description="Polar residues" evidence="1">
    <location>
        <begin position="392"/>
        <end position="402"/>
    </location>
</feature>
<dbReference type="AlphaFoldDB" id="A0A653D0N9"/>
<gene>
    <name evidence="2" type="ORF">CALMAC_LOCUS13444</name>
</gene>
<feature type="compositionally biased region" description="Basic and acidic residues" evidence="1">
    <location>
        <begin position="357"/>
        <end position="391"/>
    </location>
</feature>
<feature type="compositionally biased region" description="Low complexity" evidence="1">
    <location>
        <begin position="302"/>
        <end position="313"/>
    </location>
</feature>
<dbReference type="OrthoDB" id="7605699at2759"/>
<dbReference type="EMBL" id="CAACVG010009637">
    <property type="protein sequence ID" value="VEN53737.1"/>
    <property type="molecule type" value="Genomic_DNA"/>
</dbReference>
<accession>A0A653D0N9</accession>
<feature type="compositionally biased region" description="Basic and acidic residues" evidence="1">
    <location>
        <begin position="152"/>
        <end position="162"/>
    </location>
</feature>
<feature type="compositionally biased region" description="Basic and acidic residues" evidence="1">
    <location>
        <begin position="196"/>
        <end position="219"/>
    </location>
</feature>
<feature type="compositionally biased region" description="Basic residues" evidence="1">
    <location>
        <begin position="346"/>
        <end position="356"/>
    </location>
</feature>
<reference evidence="2 3" key="1">
    <citation type="submission" date="2019-01" db="EMBL/GenBank/DDBJ databases">
        <authorList>
            <person name="Sayadi A."/>
        </authorList>
    </citation>
    <scope>NUCLEOTIDE SEQUENCE [LARGE SCALE GENOMIC DNA]</scope>
</reference>
<sequence length="932" mass="105610">MFFTGLHSHDSNHGMNSTLSQMELTFQDSQVSQNSSDDRLSIVISEDTKMDVDLETKTVTPLTGSEAKTMNDAALQTQVVTKSQEDKKYHKDKKFDRKFEEKKRDEKRVKKTDDKRDEQSSEKKKEKKDKKGDKHVSKSSDKISKSSSNSESKVRERDKYKDTNLSTSKHSSEYKHKEIDKKVAARKGTDSNTKGDMNRRNDQKNSDKKDAQSKDSDKKSKSKYASLERGDKFKKKEKDEKDNKEKSDDEKSKDKANRDKEGKLKDTPEKEREKLHREKSDKKKEPAVDKSDRSKEREKSSSSKGGSNHSSSNAYSKERRRDKETSSKGSSKYKDKTKRSEDDSKSKHKKDTKRNKQSGDDHYGFKDKTRNRRSTDRDSNDDNTERSRHINVDNTISTSSQKHSSDAGDTTSSGGGNNSGNSDKAESENSPKSPEDVTSKAQSNEVEKVKYIKPKFASNLKEAMRIMKIRRQIAKLERQNQLSFIAIDGPFINGVTSKKDTQEEGTEIIENVKHCEKVLNIVLDRNDGMVVKAVAKEAIDVENFIQDENSVQNKEVANDKSEYFVEQQRFVLQTKDLSKENWEALEARLAEEMSNVDCRSYDYCDDYDCSDSEVVINSTTTDLNSATIKIHNSDKNGGKDNTYTKRTMTVINTMHGDDTTLLEPICKHKARSDNNHLLTNLETFDDSKMGQNKDLAISKAIEVIKESLLPENITDNEVISTERSEIENYEKDPDMSYVVDDGVIASPGSVECERVKLTTTGDVTMTQGIGSSVKYHPIFGEEEVTTILTDKPDMVEEIQFVEQVAEVGQDISVEPTFMEPTAPVEEVIVTADNSKPDNVCRYLEMPTPYMKKNLANLYRFIGKLEADIEHCIKACQNNFAPVEVRGMKRKFNAIIDIKNNNRHHDDGKVSANGKAIGKLDAPSQDPVYLLII</sequence>
<evidence type="ECO:0000256" key="1">
    <source>
        <dbReference type="SAM" id="MobiDB-lite"/>
    </source>
</evidence>
<feature type="compositionally biased region" description="Basic and acidic residues" evidence="1">
    <location>
        <begin position="316"/>
        <end position="345"/>
    </location>
</feature>
<feature type="compositionally biased region" description="Basic and acidic residues" evidence="1">
    <location>
        <begin position="83"/>
        <end position="144"/>
    </location>
</feature>
<organism evidence="2 3">
    <name type="scientific">Callosobruchus maculatus</name>
    <name type="common">Southern cowpea weevil</name>
    <name type="synonym">Pulse bruchid</name>
    <dbReference type="NCBI Taxonomy" id="64391"/>
    <lineage>
        <taxon>Eukaryota</taxon>
        <taxon>Metazoa</taxon>
        <taxon>Ecdysozoa</taxon>
        <taxon>Arthropoda</taxon>
        <taxon>Hexapoda</taxon>
        <taxon>Insecta</taxon>
        <taxon>Pterygota</taxon>
        <taxon>Neoptera</taxon>
        <taxon>Endopterygota</taxon>
        <taxon>Coleoptera</taxon>
        <taxon>Polyphaga</taxon>
        <taxon>Cucujiformia</taxon>
        <taxon>Chrysomeloidea</taxon>
        <taxon>Chrysomelidae</taxon>
        <taxon>Bruchinae</taxon>
        <taxon>Bruchini</taxon>
        <taxon>Callosobruchus</taxon>
    </lineage>
</organism>
<feature type="compositionally biased region" description="Basic and acidic residues" evidence="1">
    <location>
        <begin position="170"/>
        <end position="189"/>
    </location>
</feature>
<keyword evidence="3" id="KW-1185">Reference proteome</keyword>
<evidence type="ECO:0000313" key="2">
    <source>
        <dbReference type="EMBL" id="VEN53737.1"/>
    </source>
</evidence>
<dbReference type="Proteomes" id="UP000410492">
    <property type="component" value="Unassembled WGS sequence"/>
</dbReference>
<name>A0A653D0N9_CALMS</name>
<evidence type="ECO:0000313" key="3">
    <source>
        <dbReference type="Proteomes" id="UP000410492"/>
    </source>
</evidence>
<protein>
    <submittedName>
        <fullName evidence="2">Uncharacterized protein</fullName>
    </submittedName>
</protein>
<feature type="compositionally biased region" description="Basic and acidic residues" evidence="1">
    <location>
        <begin position="226"/>
        <end position="301"/>
    </location>
</feature>
<proteinExistence type="predicted"/>
<feature type="region of interest" description="Disordered" evidence="1">
    <location>
        <begin position="74"/>
        <end position="444"/>
    </location>
</feature>
<feature type="compositionally biased region" description="Basic and acidic residues" evidence="1">
    <location>
        <begin position="423"/>
        <end position="438"/>
    </location>
</feature>